<dbReference type="Pfam" id="PF16495">
    <property type="entry name" value="SWIRM-assoc_1"/>
    <property type="match status" value="1"/>
</dbReference>
<dbReference type="PANTHER" id="PTHR12802:SF41">
    <property type="entry name" value="BRAHMA ASSOCIATED PROTEIN 155 KDA"/>
    <property type="match status" value="1"/>
</dbReference>
<dbReference type="InterPro" id="IPR001005">
    <property type="entry name" value="SANT/Myb"/>
</dbReference>
<evidence type="ECO:0000256" key="3">
    <source>
        <dbReference type="ARBA" id="ARBA00022833"/>
    </source>
</evidence>
<name>A0A177WSR5_BATDL</name>
<reference evidence="13 14" key="2">
    <citation type="submission" date="2016-05" db="EMBL/GenBank/DDBJ databases">
        <title>Lineage-specific infection strategies underlie the spectrum of fungal disease in amphibians.</title>
        <authorList>
            <person name="Cuomo C.A."/>
            <person name="Farrer R.A."/>
            <person name="James T."/>
            <person name="Longcore J."/>
            <person name="Birren B."/>
        </authorList>
    </citation>
    <scope>NUCLEOTIDE SEQUENCE [LARGE SCALE GENOMIC DNA]</scope>
    <source>
        <strain evidence="13 14">JEL423</strain>
    </source>
</reference>
<dbReference type="STRING" id="403673.A0A177WSR5"/>
<keyword evidence="8" id="KW-0175">Coiled coil</keyword>
<evidence type="ECO:0000313" key="14">
    <source>
        <dbReference type="Proteomes" id="UP000077115"/>
    </source>
</evidence>
<dbReference type="Pfam" id="PF00249">
    <property type="entry name" value="Myb_DNA-binding"/>
    <property type="match status" value="1"/>
</dbReference>
<evidence type="ECO:0000256" key="2">
    <source>
        <dbReference type="ARBA" id="ARBA00022771"/>
    </source>
</evidence>
<protein>
    <recommendedName>
        <fullName evidence="15">SWIRM domain-containing protein</fullName>
    </recommendedName>
</protein>
<dbReference type="Pfam" id="PF00569">
    <property type="entry name" value="ZZ"/>
    <property type="match status" value="1"/>
</dbReference>
<dbReference type="PROSITE" id="PS50934">
    <property type="entry name" value="SWIRM"/>
    <property type="match status" value="1"/>
</dbReference>
<feature type="domain" description="SWIRM" evidence="11">
    <location>
        <begin position="125"/>
        <end position="222"/>
    </location>
</feature>
<dbReference type="InterPro" id="IPR041984">
    <property type="entry name" value="Rsc8/Ssr1/Ssr2_ZZ"/>
</dbReference>
<evidence type="ECO:0000256" key="8">
    <source>
        <dbReference type="SAM" id="Coils"/>
    </source>
</evidence>
<dbReference type="GO" id="GO:0016514">
    <property type="term" value="C:SWI/SNF complex"/>
    <property type="evidence" value="ECO:0007669"/>
    <property type="project" value="TreeGrafter"/>
</dbReference>
<dbReference type="Gene3D" id="3.30.60.90">
    <property type="match status" value="1"/>
</dbReference>
<dbReference type="CDD" id="cd00167">
    <property type="entry name" value="SANT"/>
    <property type="match status" value="1"/>
</dbReference>
<dbReference type="PROSITE" id="PS50090">
    <property type="entry name" value="MYB_LIKE"/>
    <property type="match status" value="1"/>
</dbReference>
<keyword evidence="5" id="KW-0238">DNA-binding</keyword>
<keyword evidence="2" id="KW-0863">Zinc-finger</keyword>
<dbReference type="FunFam" id="1.10.10.60:FF:000014">
    <property type="entry name" value="SWI/SNF complex subunit SMARCC2 isoform C"/>
    <property type="match status" value="1"/>
</dbReference>
<keyword evidence="7" id="KW-0539">Nucleus</keyword>
<sequence length="697" mass="75715">MNNQTLAENANRNGMDLDPSTVTQQQSDGHEQSVSVHGTATHTLEQPLHPISNGASNDSVLETTSEQTPMEQDSSPLQKLGQSTLPAGHGSNQNTTQNGVVVTFKTIDSGPAAATKVLTQQTQEIIIPSYSSWFSFGNIHNIERKALPEFFNNKNKSKTPQVYKDYRDFMINTYRLNPSEYLTVTACRRNLAGDVCAIIRVHAVLEQWGLINYQVDPDSRPSAVGPAFTGHFRVTADTPRGLQPLFPNISISKAQGALPTGVSAATSLSSAARAVSEADHTGATRGQLPKTPLALSKNIYEQDASATLSKKRSAETATTGSETKKPKLVCSTCGVECTKSRYHCTKSTVFDICPNCYLEGRFPSTYFSGDFLKLEDGTLNHDSEAAWTDQETLLLLEGIELFDDNWNKIAEHVGTRTRDQCILQFLQLPIEDTFLERKQDSLGPLQYARVPFSAADNPVLSLAAFLAAVVPPNVAAAAAESAIRKFEQTTVSKQDTSIKSTDDAFKNNVATPSLTTDSTAQHEDSTAMDTTEAAPKKSSTHSLEVAGATALGAAAAKARAIADCDEHEMQRVTRHIIEVQLKKMELKLQHFNELEAILEHERKELERERLKLFLDRLALRKTTLHSKDVLPKEGASFLNLGTSLVTATPARLINTTSGDVSLSAGPDGVITPSSTTTTAVNPTKPDPNAKFMTITNN</sequence>
<dbReference type="GO" id="GO:0042393">
    <property type="term" value="F:histone binding"/>
    <property type="evidence" value="ECO:0007669"/>
    <property type="project" value="TreeGrafter"/>
</dbReference>
<feature type="compositionally biased region" description="Polar residues" evidence="9">
    <location>
        <begin position="508"/>
        <end position="519"/>
    </location>
</feature>
<evidence type="ECO:0000259" key="12">
    <source>
        <dbReference type="PROSITE" id="PS51293"/>
    </source>
</evidence>
<dbReference type="Gene3D" id="1.10.10.60">
    <property type="entry name" value="Homeodomain-like"/>
    <property type="match status" value="1"/>
</dbReference>
<dbReference type="GO" id="GO:0045893">
    <property type="term" value="P:positive regulation of DNA-templated transcription"/>
    <property type="evidence" value="ECO:0007669"/>
    <property type="project" value="TreeGrafter"/>
</dbReference>
<dbReference type="InterPro" id="IPR043145">
    <property type="entry name" value="Znf_ZZ_sf"/>
</dbReference>
<dbReference type="PROSITE" id="PS51293">
    <property type="entry name" value="SANT"/>
    <property type="match status" value="1"/>
</dbReference>
<reference evidence="13 14" key="1">
    <citation type="submission" date="2006-10" db="EMBL/GenBank/DDBJ databases">
        <title>The Genome Sequence of Batrachochytrium dendrobatidis JEL423.</title>
        <authorList>
            <consortium name="The Broad Institute Genome Sequencing Platform"/>
            <person name="Birren B."/>
            <person name="Lander E."/>
            <person name="Galagan J."/>
            <person name="Cuomo C."/>
            <person name="Devon K."/>
            <person name="Jaffe D."/>
            <person name="Butler J."/>
            <person name="Alvarez P."/>
            <person name="Gnerre S."/>
            <person name="Grabherr M."/>
            <person name="Kleber M."/>
            <person name="Mauceli E."/>
            <person name="Brockman W."/>
            <person name="Young S."/>
            <person name="LaButti K."/>
            <person name="Sykes S."/>
            <person name="DeCaprio D."/>
            <person name="Crawford M."/>
            <person name="Koehrsen M."/>
            <person name="Engels R."/>
            <person name="Montgomery P."/>
            <person name="Pearson M."/>
            <person name="Howarth C."/>
            <person name="Larson L."/>
            <person name="White J."/>
            <person name="O'Leary S."/>
            <person name="Kodira C."/>
            <person name="Zeng Q."/>
            <person name="Yandava C."/>
            <person name="Alvarado L."/>
            <person name="Longcore J."/>
            <person name="James T."/>
        </authorList>
    </citation>
    <scope>NUCLEOTIDE SEQUENCE [LARGE SCALE GENOMIC DNA]</scope>
    <source>
        <strain evidence="13 14">JEL423</strain>
    </source>
</reference>
<feature type="coiled-coil region" evidence="8">
    <location>
        <begin position="581"/>
        <end position="611"/>
    </location>
</feature>
<dbReference type="InterPro" id="IPR032451">
    <property type="entry name" value="SMARCC_C"/>
</dbReference>
<feature type="compositionally biased region" description="Polar residues" evidence="9">
    <location>
        <begin position="53"/>
        <end position="96"/>
    </location>
</feature>
<keyword evidence="3" id="KW-0862">Zinc</keyword>
<evidence type="ECO:0000256" key="9">
    <source>
        <dbReference type="SAM" id="MobiDB-lite"/>
    </source>
</evidence>
<dbReference type="FunFam" id="1.10.10.10:FF:000020">
    <property type="entry name" value="SWI/SNF complex subunit SMARCC2 isoform c"/>
    <property type="match status" value="1"/>
</dbReference>
<evidence type="ECO:0000256" key="4">
    <source>
        <dbReference type="ARBA" id="ARBA00023015"/>
    </source>
</evidence>
<dbReference type="CDD" id="cd02336">
    <property type="entry name" value="ZZ_RSC8"/>
    <property type="match status" value="1"/>
</dbReference>
<evidence type="ECO:0000256" key="7">
    <source>
        <dbReference type="ARBA" id="ARBA00023242"/>
    </source>
</evidence>
<organism evidence="13 14">
    <name type="scientific">Batrachochytrium dendrobatidis (strain JEL423)</name>
    <dbReference type="NCBI Taxonomy" id="403673"/>
    <lineage>
        <taxon>Eukaryota</taxon>
        <taxon>Fungi</taxon>
        <taxon>Fungi incertae sedis</taxon>
        <taxon>Chytridiomycota</taxon>
        <taxon>Chytridiomycota incertae sedis</taxon>
        <taxon>Chytridiomycetes</taxon>
        <taxon>Rhizophydiales</taxon>
        <taxon>Rhizophydiales incertae sedis</taxon>
        <taxon>Batrachochytrium</taxon>
    </lineage>
</organism>
<dbReference type="InterPro" id="IPR009057">
    <property type="entry name" value="Homeodomain-like_sf"/>
</dbReference>
<dbReference type="SUPFAM" id="SSF46689">
    <property type="entry name" value="Homeodomain-like"/>
    <property type="match status" value="2"/>
</dbReference>
<evidence type="ECO:0008006" key="15">
    <source>
        <dbReference type="Google" id="ProtNLM"/>
    </source>
</evidence>
<dbReference type="SMART" id="SM00717">
    <property type="entry name" value="SANT"/>
    <property type="match status" value="1"/>
</dbReference>
<dbReference type="Proteomes" id="UP000077115">
    <property type="component" value="Unassembled WGS sequence"/>
</dbReference>
<evidence type="ECO:0000256" key="5">
    <source>
        <dbReference type="ARBA" id="ARBA00023125"/>
    </source>
</evidence>
<dbReference type="SMART" id="SM00291">
    <property type="entry name" value="ZnF_ZZ"/>
    <property type="match status" value="1"/>
</dbReference>
<dbReference type="Gene3D" id="1.10.10.10">
    <property type="entry name" value="Winged helix-like DNA-binding domain superfamily/Winged helix DNA-binding domain"/>
    <property type="match status" value="1"/>
</dbReference>
<dbReference type="GO" id="GO:0008270">
    <property type="term" value="F:zinc ion binding"/>
    <property type="evidence" value="ECO:0007669"/>
    <property type="project" value="UniProtKB-KW"/>
</dbReference>
<gene>
    <name evidence="13" type="ORF">BDEG_26558</name>
</gene>
<feature type="compositionally biased region" description="Polar residues" evidence="9">
    <location>
        <begin position="20"/>
        <end position="44"/>
    </location>
</feature>
<evidence type="ECO:0000313" key="13">
    <source>
        <dbReference type="EMBL" id="OAJ43178.1"/>
    </source>
</evidence>
<feature type="domain" description="Myb-like" evidence="10">
    <location>
        <begin position="384"/>
        <end position="429"/>
    </location>
</feature>
<dbReference type="AlphaFoldDB" id="A0A177WSR5"/>
<evidence type="ECO:0000256" key="6">
    <source>
        <dbReference type="ARBA" id="ARBA00023163"/>
    </source>
</evidence>
<dbReference type="InterPro" id="IPR000433">
    <property type="entry name" value="Znf_ZZ"/>
</dbReference>
<feature type="region of interest" description="Disordered" evidence="9">
    <location>
        <begin position="503"/>
        <end position="542"/>
    </location>
</feature>
<dbReference type="GO" id="GO:0003677">
    <property type="term" value="F:DNA binding"/>
    <property type="evidence" value="ECO:0007669"/>
    <property type="project" value="UniProtKB-KW"/>
</dbReference>
<keyword evidence="1" id="KW-0479">Metal-binding</keyword>
<keyword evidence="6" id="KW-0804">Transcription</keyword>
<feature type="domain" description="SANT" evidence="12">
    <location>
        <begin position="382"/>
        <end position="433"/>
    </location>
</feature>
<feature type="region of interest" description="Disordered" evidence="9">
    <location>
        <begin position="1"/>
        <end position="96"/>
    </location>
</feature>
<dbReference type="OrthoDB" id="118550at2759"/>
<dbReference type="VEuPathDB" id="FungiDB:BDEG_26558"/>
<accession>A0A177WSR5</accession>
<dbReference type="EMBL" id="DS022309">
    <property type="protein sequence ID" value="OAJ43178.1"/>
    <property type="molecule type" value="Genomic_DNA"/>
</dbReference>
<dbReference type="InterPro" id="IPR036388">
    <property type="entry name" value="WH-like_DNA-bd_sf"/>
</dbReference>
<evidence type="ECO:0000259" key="10">
    <source>
        <dbReference type="PROSITE" id="PS50090"/>
    </source>
</evidence>
<evidence type="ECO:0000259" key="11">
    <source>
        <dbReference type="PROSITE" id="PS50934"/>
    </source>
</evidence>
<dbReference type="InterPro" id="IPR017884">
    <property type="entry name" value="SANT_dom"/>
</dbReference>
<keyword evidence="4" id="KW-0805">Transcription regulation</keyword>
<dbReference type="InterPro" id="IPR007526">
    <property type="entry name" value="SWIRM"/>
</dbReference>
<dbReference type="PANTHER" id="PTHR12802">
    <property type="entry name" value="SWI/SNF COMPLEX-RELATED"/>
    <property type="match status" value="1"/>
</dbReference>
<dbReference type="SUPFAM" id="SSF57850">
    <property type="entry name" value="RING/U-box"/>
    <property type="match status" value="1"/>
</dbReference>
<evidence type="ECO:0000256" key="1">
    <source>
        <dbReference type="ARBA" id="ARBA00022723"/>
    </source>
</evidence>
<proteinExistence type="predicted"/>
<dbReference type="Pfam" id="PF04433">
    <property type="entry name" value="SWIRM"/>
    <property type="match status" value="1"/>
</dbReference>
<feature type="compositionally biased region" description="Polar residues" evidence="9">
    <location>
        <begin position="1"/>
        <end position="12"/>
    </location>
</feature>